<protein>
    <submittedName>
        <fullName evidence="1">Uncharacterized protein</fullName>
    </submittedName>
</protein>
<gene>
    <name evidence="1" type="ORF">CDAR_490341</name>
</gene>
<reference evidence="1 2" key="1">
    <citation type="submission" date="2021-06" db="EMBL/GenBank/DDBJ databases">
        <title>Caerostris darwini draft genome.</title>
        <authorList>
            <person name="Kono N."/>
            <person name="Arakawa K."/>
        </authorList>
    </citation>
    <scope>NUCLEOTIDE SEQUENCE [LARGE SCALE GENOMIC DNA]</scope>
</reference>
<proteinExistence type="predicted"/>
<dbReference type="AlphaFoldDB" id="A0AAV4R605"/>
<evidence type="ECO:0000313" key="1">
    <source>
        <dbReference type="EMBL" id="GIY15513.1"/>
    </source>
</evidence>
<comment type="caution">
    <text evidence="1">The sequence shown here is derived from an EMBL/GenBank/DDBJ whole genome shotgun (WGS) entry which is preliminary data.</text>
</comment>
<dbReference type="EMBL" id="BPLQ01005534">
    <property type="protein sequence ID" value="GIY15513.1"/>
    <property type="molecule type" value="Genomic_DNA"/>
</dbReference>
<sequence length="120" mass="13911">MSSNIIYQLSVPLQAALLTRQYKNMREKRVVSLHPILALNENMHSAHLHAISPRNLKRKTRSCISRMHLPFLRAQRGLFCGCILLYAPFPAQRRKCAELIRFSGYIKSCIKRSPKSLFCR</sequence>
<dbReference type="Proteomes" id="UP001054837">
    <property type="component" value="Unassembled WGS sequence"/>
</dbReference>
<accession>A0AAV4R605</accession>
<organism evidence="1 2">
    <name type="scientific">Caerostris darwini</name>
    <dbReference type="NCBI Taxonomy" id="1538125"/>
    <lineage>
        <taxon>Eukaryota</taxon>
        <taxon>Metazoa</taxon>
        <taxon>Ecdysozoa</taxon>
        <taxon>Arthropoda</taxon>
        <taxon>Chelicerata</taxon>
        <taxon>Arachnida</taxon>
        <taxon>Araneae</taxon>
        <taxon>Araneomorphae</taxon>
        <taxon>Entelegynae</taxon>
        <taxon>Araneoidea</taxon>
        <taxon>Araneidae</taxon>
        <taxon>Caerostris</taxon>
    </lineage>
</organism>
<evidence type="ECO:0000313" key="2">
    <source>
        <dbReference type="Proteomes" id="UP001054837"/>
    </source>
</evidence>
<keyword evidence="2" id="KW-1185">Reference proteome</keyword>
<name>A0AAV4R605_9ARAC</name>